<dbReference type="KEGG" id="emar:D1013_12390"/>
<dbReference type="OrthoDB" id="1441767at2"/>
<dbReference type="Proteomes" id="UP000276309">
    <property type="component" value="Chromosome"/>
</dbReference>
<evidence type="ECO:0000256" key="1">
    <source>
        <dbReference type="SAM" id="Coils"/>
    </source>
</evidence>
<evidence type="ECO:0000313" key="3">
    <source>
        <dbReference type="Proteomes" id="UP000276309"/>
    </source>
</evidence>
<dbReference type="RefSeq" id="WP_121849127.1">
    <property type="nucleotide sequence ID" value="NZ_CP032050.1"/>
</dbReference>
<sequence length="117" mass="13811">MEKFKQNRYLNWESDSNNALVARLERNQRNLMQLRGQLSSYRSEPTTYSLYERLDQLRRAMDRCSKNNKDIITGLKSDQIPMSGYIVEAKKQLNAFREIHKNVESYLINCAEGESEE</sequence>
<organism evidence="2 3">
    <name type="scientific">Euzebyella marina</name>
    <dbReference type="NCBI Taxonomy" id="1761453"/>
    <lineage>
        <taxon>Bacteria</taxon>
        <taxon>Pseudomonadati</taxon>
        <taxon>Bacteroidota</taxon>
        <taxon>Flavobacteriia</taxon>
        <taxon>Flavobacteriales</taxon>
        <taxon>Flavobacteriaceae</taxon>
        <taxon>Euzebyella</taxon>
    </lineage>
</organism>
<name>A0A3G2L766_9FLAO</name>
<proteinExistence type="predicted"/>
<feature type="coiled-coil region" evidence="1">
    <location>
        <begin position="17"/>
        <end position="44"/>
    </location>
</feature>
<dbReference type="EMBL" id="CP032050">
    <property type="protein sequence ID" value="AYN68112.1"/>
    <property type="molecule type" value="Genomic_DNA"/>
</dbReference>
<evidence type="ECO:0000313" key="2">
    <source>
        <dbReference type="EMBL" id="AYN68112.1"/>
    </source>
</evidence>
<protein>
    <submittedName>
        <fullName evidence="2">Uncharacterized protein</fullName>
    </submittedName>
</protein>
<reference evidence="2 3" key="1">
    <citation type="submission" date="2018-08" db="EMBL/GenBank/DDBJ databases">
        <title>The reduced genetic potential of extracellular carbohydrate catabolism in Euzebyella marina RN62, a Flavobacteriia bacterium isolated from the hadal water.</title>
        <authorList>
            <person name="Xue C."/>
        </authorList>
    </citation>
    <scope>NUCLEOTIDE SEQUENCE [LARGE SCALE GENOMIC DNA]</scope>
    <source>
        <strain evidence="2 3">RN62</strain>
    </source>
</reference>
<keyword evidence="3" id="KW-1185">Reference proteome</keyword>
<keyword evidence="1" id="KW-0175">Coiled coil</keyword>
<dbReference type="AlphaFoldDB" id="A0A3G2L766"/>
<accession>A0A3G2L766</accession>
<gene>
    <name evidence="2" type="ORF">D1013_12390</name>
</gene>